<accession>A0A0E9R3Q2</accession>
<reference evidence="1" key="2">
    <citation type="journal article" date="2015" name="Fish Shellfish Immunol.">
        <title>Early steps in the European eel (Anguilla anguilla)-Vibrio vulnificus interaction in the gills: Role of the RtxA13 toxin.</title>
        <authorList>
            <person name="Callol A."/>
            <person name="Pajuelo D."/>
            <person name="Ebbesson L."/>
            <person name="Teles M."/>
            <person name="MacKenzie S."/>
            <person name="Amaro C."/>
        </authorList>
    </citation>
    <scope>NUCLEOTIDE SEQUENCE</scope>
</reference>
<proteinExistence type="predicted"/>
<dbReference type="AlphaFoldDB" id="A0A0E9R3Q2"/>
<name>A0A0E9R3Q2_ANGAN</name>
<protein>
    <submittedName>
        <fullName evidence="1">Uncharacterized protein</fullName>
    </submittedName>
</protein>
<reference evidence="1" key="1">
    <citation type="submission" date="2014-11" db="EMBL/GenBank/DDBJ databases">
        <authorList>
            <person name="Amaro Gonzalez C."/>
        </authorList>
    </citation>
    <scope>NUCLEOTIDE SEQUENCE</scope>
</reference>
<organism evidence="1">
    <name type="scientific">Anguilla anguilla</name>
    <name type="common">European freshwater eel</name>
    <name type="synonym">Muraena anguilla</name>
    <dbReference type="NCBI Taxonomy" id="7936"/>
    <lineage>
        <taxon>Eukaryota</taxon>
        <taxon>Metazoa</taxon>
        <taxon>Chordata</taxon>
        <taxon>Craniata</taxon>
        <taxon>Vertebrata</taxon>
        <taxon>Euteleostomi</taxon>
        <taxon>Actinopterygii</taxon>
        <taxon>Neopterygii</taxon>
        <taxon>Teleostei</taxon>
        <taxon>Anguilliformes</taxon>
        <taxon>Anguillidae</taxon>
        <taxon>Anguilla</taxon>
    </lineage>
</organism>
<evidence type="ECO:0000313" key="1">
    <source>
        <dbReference type="EMBL" id="JAH22978.1"/>
    </source>
</evidence>
<sequence>MLKPSLNDLSSLDFCQNRTS</sequence>
<dbReference type="EMBL" id="GBXM01085599">
    <property type="protein sequence ID" value="JAH22978.1"/>
    <property type="molecule type" value="Transcribed_RNA"/>
</dbReference>